<name>A0A815AAV8_9BILA</name>
<dbReference type="EMBL" id="CAJNOH010001840">
    <property type="protein sequence ID" value="CAF1254948.1"/>
    <property type="molecule type" value="Genomic_DNA"/>
</dbReference>
<organism evidence="1 3">
    <name type="scientific">Rotaria sordida</name>
    <dbReference type="NCBI Taxonomy" id="392033"/>
    <lineage>
        <taxon>Eukaryota</taxon>
        <taxon>Metazoa</taxon>
        <taxon>Spiralia</taxon>
        <taxon>Gnathifera</taxon>
        <taxon>Rotifera</taxon>
        <taxon>Eurotatoria</taxon>
        <taxon>Bdelloidea</taxon>
        <taxon>Philodinida</taxon>
        <taxon>Philodinidae</taxon>
        <taxon>Rotaria</taxon>
    </lineage>
</organism>
<evidence type="ECO:0000313" key="3">
    <source>
        <dbReference type="Proteomes" id="UP000663854"/>
    </source>
</evidence>
<accession>A0A815AAV8</accession>
<dbReference type="GO" id="GO:0005543">
    <property type="term" value="F:phospholipid binding"/>
    <property type="evidence" value="ECO:0007669"/>
    <property type="project" value="TreeGrafter"/>
</dbReference>
<dbReference type="GO" id="GO:0097320">
    <property type="term" value="P:plasma membrane tubulation"/>
    <property type="evidence" value="ECO:0007669"/>
    <property type="project" value="TreeGrafter"/>
</dbReference>
<dbReference type="Gene3D" id="1.20.1270.60">
    <property type="entry name" value="Arfaptin homology (AH) domain/BAR domain"/>
    <property type="match status" value="1"/>
</dbReference>
<dbReference type="PANTHER" id="PTHR23065:SF11">
    <property type="entry name" value="SYNDAPIN, ISOFORM C"/>
    <property type="match status" value="1"/>
</dbReference>
<dbReference type="Proteomes" id="UP000663854">
    <property type="component" value="Unassembled WGS sequence"/>
</dbReference>
<dbReference type="GO" id="GO:0005768">
    <property type="term" value="C:endosome"/>
    <property type="evidence" value="ECO:0007669"/>
    <property type="project" value="TreeGrafter"/>
</dbReference>
<dbReference type="AlphaFoldDB" id="A0A815AAV8"/>
<sequence length="236" mass="27732">MTKNWERFFFISCDQHWLVYFNLLTASTTTTSTTTATTPIMQCILPQSQTTPEKYLSNPWHGKGFCEPNQYKSAIDRCEGAHKSSKQEFHHASRKLHQAKRAEEIIKTDLGAADEQKKKIKDSVHHYESKTETCRSTYSKLMEDMKAEQPGYEEEMFKILSRTDDFERERLNQFKLMFNALQEAVSIEKDARHTEMSDLFNKAIGKHNINSDIEYFNKHYGRETKTKWPVFEDVHE</sequence>
<proteinExistence type="predicted"/>
<comment type="caution">
    <text evidence="1">The sequence shown here is derived from an EMBL/GenBank/DDBJ whole genome shotgun (WGS) entry which is preliminary data.</text>
</comment>
<dbReference type="EMBL" id="CAJNOL010002893">
    <property type="protein sequence ID" value="CAF1535631.1"/>
    <property type="molecule type" value="Genomic_DNA"/>
</dbReference>
<evidence type="ECO:0008006" key="5">
    <source>
        <dbReference type="Google" id="ProtNLM"/>
    </source>
</evidence>
<dbReference type="SUPFAM" id="SSF103657">
    <property type="entry name" value="BAR/IMD domain-like"/>
    <property type="match status" value="1"/>
</dbReference>
<dbReference type="GO" id="GO:0030100">
    <property type="term" value="P:regulation of endocytosis"/>
    <property type="evidence" value="ECO:0007669"/>
    <property type="project" value="TreeGrafter"/>
</dbReference>
<dbReference type="GO" id="GO:0005886">
    <property type="term" value="C:plasma membrane"/>
    <property type="evidence" value="ECO:0007669"/>
    <property type="project" value="TreeGrafter"/>
</dbReference>
<evidence type="ECO:0000313" key="1">
    <source>
        <dbReference type="EMBL" id="CAF1254948.1"/>
    </source>
</evidence>
<dbReference type="Proteomes" id="UP000663870">
    <property type="component" value="Unassembled WGS sequence"/>
</dbReference>
<evidence type="ECO:0000313" key="2">
    <source>
        <dbReference type="EMBL" id="CAF1535631.1"/>
    </source>
</evidence>
<dbReference type="GO" id="GO:0007010">
    <property type="term" value="P:cytoskeleton organization"/>
    <property type="evidence" value="ECO:0007669"/>
    <property type="project" value="TreeGrafter"/>
</dbReference>
<reference evidence="1" key="1">
    <citation type="submission" date="2021-02" db="EMBL/GenBank/DDBJ databases">
        <authorList>
            <person name="Nowell W R."/>
        </authorList>
    </citation>
    <scope>NUCLEOTIDE SEQUENCE</scope>
</reference>
<dbReference type="PANTHER" id="PTHR23065">
    <property type="entry name" value="PROLINE-SERINE-THREONINE PHOSPHATASE INTERACTING PROTEIN 1"/>
    <property type="match status" value="1"/>
</dbReference>
<gene>
    <name evidence="2" type="ORF">JXQ802_LOCUS42566</name>
    <name evidence="1" type="ORF">PYM288_LOCUS27578</name>
</gene>
<dbReference type="InterPro" id="IPR027267">
    <property type="entry name" value="AH/BAR_dom_sf"/>
</dbReference>
<evidence type="ECO:0000313" key="4">
    <source>
        <dbReference type="Proteomes" id="UP000663870"/>
    </source>
</evidence>
<protein>
    <recommendedName>
        <fullName evidence="5">F-BAR domain-containing protein</fullName>
    </recommendedName>
</protein>
<keyword evidence="4" id="KW-1185">Reference proteome</keyword>